<name>A0ABV9NKC6_9GAMM</name>
<evidence type="ECO:0000256" key="3">
    <source>
        <dbReference type="ARBA" id="ARBA00022630"/>
    </source>
</evidence>
<evidence type="ECO:0000256" key="7">
    <source>
        <dbReference type="ARBA" id="ARBA00023284"/>
    </source>
</evidence>
<keyword evidence="6" id="KW-1015">Disulfide bond</keyword>
<dbReference type="NCBIfam" id="NF004776">
    <property type="entry name" value="PRK06116.1"/>
    <property type="match status" value="1"/>
</dbReference>
<comment type="similarity">
    <text evidence="2 8">Belongs to the class-I pyridine nucleotide-disulfide oxidoreductase family.</text>
</comment>
<dbReference type="InterPro" id="IPR046952">
    <property type="entry name" value="GSHR/TRXR-like"/>
</dbReference>
<dbReference type="InterPro" id="IPR012999">
    <property type="entry name" value="Pyr_OxRdtase_I_AS"/>
</dbReference>
<dbReference type="GO" id="GO:0004362">
    <property type="term" value="F:glutathione-disulfide reductase (NADPH) activity"/>
    <property type="evidence" value="ECO:0007669"/>
    <property type="project" value="UniProtKB-EC"/>
</dbReference>
<comment type="caution">
    <text evidence="11">The sequence shown here is derived from an EMBL/GenBank/DDBJ whole genome shotgun (WGS) entry which is preliminary data.</text>
</comment>
<evidence type="ECO:0000259" key="9">
    <source>
        <dbReference type="Pfam" id="PF02852"/>
    </source>
</evidence>
<feature type="domain" description="FAD/NAD(P)-binding" evidence="10">
    <location>
        <begin position="6"/>
        <end position="316"/>
    </location>
</feature>
<proteinExistence type="inferred from homology"/>
<dbReference type="PANTHER" id="PTHR42737">
    <property type="entry name" value="GLUTATHIONE REDUCTASE"/>
    <property type="match status" value="1"/>
</dbReference>
<dbReference type="EC" id="1.8.1.7" evidence="11"/>
<evidence type="ECO:0000256" key="6">
    <source>
        <dbReference type="ARBA" id="ARBA00023157"/>
    </source>
</evidence>
<dbReference type="SUPFAM" id="SSF51905">
    <property type="entry name" value="FAD/NAD(P)-binding domain"/>
    <property type="match status" value="1"/>
</dbReference>
<dbReference type="EMBL" id="JBHSGG010000031">
    <property type="protein sequence ID" value="MFC4728732.1"/>
    <property type="molecule type" value="Genomic_DNA"/>
</dbReference>
<evidence type="ECO:0000256" key="5">
    <source>
        <dbReference type="ARBA" id="ARBA00023002"/>
    </source>
</evidence>
<reference evidence="12" key="1">
    <citation type="journal article" date="2019" name="Int. J. Syst. Evol. Microbiol.">
        <title>The Global Catalogue of Microorganisms (GCM) 10K type strain sequencing project: providing services to taxonomists for standard genome sequencing and annotation.</title>
        <authorList>
            <consortium name="The Broad Institute Genomics Platform"/>
            <consortium name="The Broad Institute Genome Sequencing Center for Infectious Disease"/>
            <person name="Wu L."/>
            <person name="Ma J."/>
        </authorList>
    </citation>
    <scope>NUCLEOTIDE SEQUENCE [LARGE SCALE GENOMIC DNA]</scope>
    <source>
        <strain evidence="12">CGMCC 1.13574</strain>
    </source>
</reference>
<gene>
    <name evidence="11" type="primary">gorA</name>
    <name evidence="11" type="ORF">ACFO3Q_11180</name>
</gene>
<dbReference type="Gene3D" id="3.50.50.60">
    <property type="entry name" value="FAD/NAD(P)-binding domain"/>
    <property type="match status" value="2"/>
</dbReference>
<keyword evidence="7 8" id="KW-0676">Redox-active center</keyword>
<keyword evidence="3 8" id="KW-0285">Flavoprotein</keyword>
<accession>A0ABV9NKC6</accession>
<protein>
    <submittedName>
        <fullName evidence="11">Glutathione-disulfide reductase</fullName>
        <ecNumber evidence="11">1.8.1.7</ecNumber>
    </submittedName>
</protein>
<dbReference type="InterPro" id="IPR004099">
    <property type="entry name" value="Pyr_nucl-diS_OxRdtase_dimer"/>
</dbReference>
<dbReference type="InterPro" id="IPR036188">
    <property type="entry name" value="FAD/NAD-bd_sf"/>
</dbReference>
<evidence type="ECO:0000313" key="12">
    <source>
        <dbReference type="Proteomes" id="UP001595892"/>
    </source>
</evidence>
<evidence type="ECO:0000256" key="2">
    <source>
        <dbReference type="ARBA" id="ARBA00007532"/>
    </source>
</evidence>
<dbReference type="Proteomes" id="UP001595892">
    <property type="component" value="Unassembled WGS sequence"/>
</dbReference>
<organism evidence="11 12">
    <name type="scientific">Coralloluteibacterium thermophilum</name>
    <dbReference type="NCBI Taxonomy" id="2707049"/>
    <lineage>
        <taxon>Bacteria</taxon>
        <taxon>Pseudomonadati</taxon>
        <taxon>Pseudomonadota</taxon>
        <taxon>Gammaproteobacteria</taxon>
        <taxon>Lysobacterales</taxon>
        <taxon>Lysobacteraceae</taxon>
        <taxon>Coralloluteibacterium</taxon>
    </lineage>
</organism>
<dbReference type="PIRSF" id="PIRSF000350">
    <property type="entry name" value="Mercury_reductase_MerA"/>
    <property type="match status" value="1"/>
</dbReference>
<feature type="domain" description="Pyridine nucleotide-disulphide oxidoreductase dimerisation" evidence="9">
    <location>
        <begin position="339"/>
        <end position="448"/>
    </location>
</feature>
<dbReference type="PROSITE" id="PS00076">
    <property type="entry name" value="PYRIDINE_REDOX_1"/>
    <property type="match status" value="1"/>
</dbReference>
<dbReference type="PRINTS" id="PR00411">
    <property type="entry name" value="PNDRDTASEI"/>
</dbReference>
<keyword evidence="12" id="KW-1185">Reference proteome</keyword>
<evidence type="ECO:0000256" key="4">
    <source>
        <dbReference type="ARBA" id="ARBA00022827"/>
    </source>
</evidence>
<evidence type="ECO:0000256" key="8">
    <source>
        <dbReference type="RuleBase" id="RU003691"/>
    </source>
</evidence>
<evidence type="ECO:0000256" key="1">
    <source>
        <dbReference type="ARBA" id="ARBA00001974"/>
    </source>
</evidence>
<dbReference type="PANTHER" id="PTHR42737:SF2">
    <property type="entry name" value="GLUTATHIONE REDUCTASE"/>
    <property type="match status" value="1"/>
</dbReference>
<dbReference type="RefSeq" id="WP_377004773.1">
    <property type="nucleotide sequence ID" value="NZ_JBHSGG010000031.1"/>
</dbReference>
<evidence type="ECO:0000313" key="11">
    <source>
        <dbReference type="EMBL" id="MFC4728732.1"/>
    </source>
</evidence>
<keyword evidence="4 8" id="KW-0274">FAD</keyword>
<dbReference type="SUPFAM" id="SSF55424">
    <property type="entry name" value="FAD/NAD-linked reductases, dimerisation (C-terminal) domain"/>
    <property type="match status" value="1"/>
</dbReference>
<dbReference type="Pfam" id="PF02852">
    <property type="entry name" value="Pyr_redox_dim"/>
    <property type="match status" value="1"/>
</dbReference>
<dbReference type="InterPro" id="IPR016156">
    <property type="entry name" value="FAD/NAD-linked_Rdtase_dimer_sf"/>
</dbReference>
<dbReference type="InterPro" id="IPR023753">
    <property type="entry name" value="FAD/NAD-binding_dom"/>
</dbReference>
<dbReference type="PRINTS" id="PR00368">
    <property type="entry name" value="FADPNR"/>
</dbReference>
<dbReference type="InterPro" id="IPR001100">
    <property type="entry name" value="Pyr_nuc-diS_OxRdtase"/>
</dbReference>
<evidence type="ECO:0000259" key="10">
    <source>
        <dbReference type="Pfam" id="PF07992"/>
    </source>
</evidence>
<comment type="cofactor">
    <cofactor evidence="1">
        <name>FAD</name>
        <dbReference type="ChEBI" id="CHEBI:57692"/>
    </cofactor>
</comment>
<sequence length="449" mass="47606">MTQTHDLIVLGAGSGGMATAQRAAAHGAKVVVVEPGPVGGTCIHVGCVPKKATWLAAQLAYAQGLAREYGFPLTPAGLDWPRFVARRSEYIRGIEGRYRERFETLGIGIVAERGRLLGAGRVQAGARTLSAPSILVATGSAPVRPEVAGADLGEDSDGFFAWTRAPRRVAFIGGGYISVELAGMLCALGVDVTIYARERQLLAQFDTESADFLGRRMADEGVDVRCGASVDRLSREDDGIAVHCEGGAGGSRGFDHVVWAVGRRPRTQDIGLEEAGVRTDARGRIVVDHEFGTSAPGVYAVGDCTTLRPLTPVAVACGRRLADRLFGQGEPKPIELDLIPSVVFGHPPFASVGLSEREARERHGDALRIYRSEYRALRTGLAGRACASRIKLICAGDEERVVGLHIVGESADDVVQGFAVAMAMGATKRDFDRTVAVHPTVGEEVVTLA</sequence>
<dbReference type="Gene3D" id="3.30.390.30">
    <property type="match status" value="1"/>
</dbReference>
<dbReference type="Pfam" id="PF07992">
    <property type="entry name" value="Pyr_redox_2"/>
    <property type="match status" value="1"/>
</dbReference>
<keyword evidence="5 8" id="KW-0560">Oxidoreductase</keyword>